<organism evidence="4 5">
    <name type="scientific">Ancylobacter pratisalsi</name>
    <dbReference type="NCBI Taxonomy" id="1745854"/>
    <lineage>
        <taxon>Bacteria</taxon>
        <taxon>Pseudomonadati</taxon>
        <taxon>Pseudomonadota</taxon>
        <taxon>Alphaproteobacteria</taxon>
        <taxon>Hyphomicrobiales</taxon>
        <taxon>Xanthobacteraceae</taxon>
        <taxon>Ancylobacter</taxon>
    </lineage>
</organism>
<reference evidence="4 5" key="1">
    <citation type="submission" date="2020-02" db="EMBL/GenBank/DDBJ databases">
        <authorList>
            <person name="Li G."/>
        </authorList>
    </citation>
    <scope>NUCLEOTIDE SEQUENCE [LARGE SCALE GENOMIC DNA]</scope>
    <source>
        <strain evidence="4 5">DSM 102029</strain>
    </source>
</reference>
<protein>
    <submittedName>
        <fullName evidence="4">NAD-dependent succinate-semialdehyde dehydrogenase</fullName>
    </submittedName>
</protein>
<keyword evidence="5" id="KW-1185">Reference proteome</keyword>
<evidence type="ECO:0000256" key="1">
    <source>
        <dbReference type="ARBA" id="ARBA00009986"/>
    </source>
</evidence>
<dbReference type="RefSeq" id="WP_163077085.1">
    <property type="nucleotide sequence ID" value="NZ_CP048630.1"/>
</dbReference>
<dbReference type="GO" id="GO:0009450">
    <property type="term" value="P:gamma-aminobutyric acid catabolic process"/>
    <property type="evidence" value="ECO:0007669"/>
    <property type="project" value="TreeGrafter"/>
</dbReference>
<dbReference type="SUPFAM" id="SSF53720">
    <property type="entry name" value="ALDH-like"/>
    <property type="match status" value="1"/>
</dbReference>
<dbReference type="FunFam" id="3.40.309.10:FF:000009">
    <property type="entry name" value="Aldehyde dehydrogenase A"/>
    <property type="match status" value="1"/>
</dbReference>
<dbReference type="AlphaFoldDB" id="A0A6P1YTA3"/>
<name>A0A6P1YTA3_9HYPH</name>
<dbReference type="Gene3D" id="3.40.605.10">
    <property type="entry name" value="Aldehyde Dehydrogenase, Chain A, domain 1"/>
    <property type="match status" value="1"/>
</dbReference>
<dbReference type="InterPro" id="IPR016162">
    <property type="entry name" value="Ald_DH_N"/>
</dbReference>
<dbReference type="InterPro" id="IPR016161">
    <property type="entry name" value="Ald_DH/histidinol_DH"/>
</dbReference>
<evidence type="ECO:0000313" key="5">
    <source>
        <dbReference type="Proteomes" id="UP000464751"/>
    </source>
</evidence>
<dbReference type="KEGG" id="apra:G3A50_21205"/>
<evidence type="ECO:0000259" key="3">
    <source>
        <dbReference type="Pfam" id="PF00171"/>
    </source>
</evidence>
<dbReference type="GO" id="GO:0004777">
    <property type="term" value="F:succinate-semialdehyde dehydrogenase (NAD+) activity"/>
    <property type="evidence" value="ECO:0007669"/>
    <property type="project" value="TreeGrafter"/>
</dbReference>
<dbReference type="InterPro" id="IPR050740">
    <property type="entry name" value="Aldehyde_DH_Superfamily"/>
</dbReference>
<evidence type="ECO:0000313" key="4">
    <source>
        <dbReference type="EMBL" id="QIB35946.1"/>
    </source>
</evidence>
<dbReference type="PANTHER" id="PTHR43353:SF5">
    <property type="entry name" value="SUCCINATE-SEMIALDEHYDE DEHYDROGENASE, MITOCHONDRIAL"/>
    <property type="match status" value="1"/>
</dbReference>
<sequence>MTDLSHYDETIELLIDGEWCQGSEGKSEALENPATGAVLGSVPHASDADLARALEAAQRGFRTWKAMTAQARYTLMMKAADLIEARKERIGRLLTLENGKPVAEAVPEVQFAADATRWYAEEGKRAYGRIVPARMANVRQMVLKEPVGPVVAFAAWNFPSSNVIRKISGALGAGCSIIIKPAEETPGTAVAIARCFQEAGLPAGVLNLVFGEPAHVSQVLLASPIPKAVTLTGSTAVGKQLARLSADTLKRCTMELGGHAPVIVHGDADLDLAARTLVAFKFRNAGQVCTSPTRFFIHDSLYDPFVERFVELASTLKVGNGLDAGTQMGPMIARRRLAVMEDLVNDAVTKGAELKLGGRRIGNQGHFFAPTVLANVPADAAIMSSEPFGPIAPLTSFSSFDEVIERANALPYGLASFVFTRSGALAARTEEALDAGLVGVNHMAVSTPETPFGGVNESGYGSESGIEGLDAFLRTKFVTELAAL</sequence>
<dbReference type="Pfam" id="PF00171">
    <property type="entry name" value="Aldedh"/>
    <property type="match status" value="1"/>
</dbReference>
<dbReference type="EMBL" id="CP048630">
    <property type="protein sequence ID" value="QIB35946.1"/>
    <property type="molecule type" value="Genomic_DNA"/>
</dbReference>
<dbReference type="CDD" id="cd07103">
    <property type="entry name" value="ALDH_F5_SSADH_GabD"/>
    <property type="match status" value="1"/>
</dbReference>
<feature type="domain" description="Aldehyde dehydrogenase" evidence="3">
    <location>
        <begin position="19"/>
        <end position="478"/>
    </location>
</feature>
<proteinExistence type="inferred from homology"/>
<keyword evidence="2" id="KW-0560">Oxidoreductase</keyword>
<accession>A0A6P1YTA3</accession>
<dbReference type="FunFam" id="3.40.605.10:FF:000007">
    <property type="entry name" value="NAD/NADP-dependent betaine aldehyde dehydrogenase"/>
    <property type="match status" value="1"/>
</dbReference>
<dbReference type="Proteomes" id="UP000464751">
    <property type="component" value="Chromosome"/>
</dbReference>
<comment type="similarity">
    <text evidence="1">Belongs to the aldehyde dehydrogenase family.</text>
</comment>
<evidence type="ECO:0000256" key="2">
    <source>
        <dbReference type="ARBA" id="ARBA00023002"/>
    </source>
</evidence>
<dbReference type="InterPro" id="IPR015590">
    <property type="entry name" value="Aldehyde_DH_dom"/>
</dbReference>
<dbReference type="PANTHER" id="PTHR43353">
    <property type="entry name" value="SUCCINATE-SEMIALDEHYDE DEHYDROGENASE, MITOCHONDRIAL"/>
    <property type="match status" value="1"/>
</dbReference>
<dbReference type="Gene3D" id="3.40.309.10">
    <property type="entry name" value="Aldehyde Dehydrogenase, Chain A, domain 2"/>
    <property type="match status" value="1"/>
</dbReference>
<dbReference type="InterPro" id="IPR016163">
    <property type="entry name" value="Ald_DH_C"/>
</dbReference>
<gene>
    <name evidence="4" type="ORF">G3A50_21205</name>
</gene>